<protein>
    <recommendedName>
        <fullName evidence="5">Transmembrane protein</fullName>
    </recommendedName>
</protein>
<reference evidence="3 4" key="1">
    <citation type="submission" date="2019-10" db="EMBL/GenBank/DDBJ databases">
        <authorList>
            <person name="Palmer J.M."/>
        </authorList>
    </citation>
    <scope>NUCLEOTIDE SEQUENCE [LARGE SCALE GENOMIC DNA]</scope>
    <source>
        <strain evidence="3 4">TWF730</strain>
    </source>
</reference>
<keyword evidence="1" id="KW-0472">Membrane</keyword>
<feature type="transmembrane region" description="Helical" evidence="1">
    <location>
        <begin position="186"/>
        <end position="206"/>
    </location>
</feature>
<feature type="transmembrane region" description="Helical" evidence="1">
    <location>
        <begin position="130"/>
        <end position="149"/>
    </location>
</feature>
<proteinExistence type="predicted"/>
<evidence type="ECO:0000313" key="4">
    <source>
        <dbReference type="Proteomes" id="UP001373714"/>
    </source>
</evidence>
<feature type="transmembrane region" description="Helical" evidence="1">
    <location>
        <begin position="226"/>
        <end position="245"/>
    </location>
</feature>
<feature type="signal peptide" evidence="2">
    <location>
        <begin position="1"/>
        <end position="31"/>
    </location>
</feature>
<accession>A0AAV9U848</accession>
<evidence type="ECO:0000256" key="1">
    <source>
        <dbReference type="SAM" id="Phobius"/>
    </source>
</evidence>
<evidence type="ECO:0000313" key="3">
    <source>
        <dbReference type="EMBL" id="KAK6337449.1"/>
    </source>
</evidence>
<keyword evidence="4" id="KW-1185">Reference proteome</keyword>
<feature type="chain" id="PRO_5043855321" description="Transmembrane protein" evidence="2">
    <location>
        <begin position="32"/>
        <end position="257"/>
    </location>
</feature>
<organism evidence="3 4">
    <name type="scientific">Orbilia blumenaviensis</name>
    <dbReference type="NCBI Taxonomy" id="1796055"/>
    <lineage>
        <taxon>Eukaryota</taxon>
        <taxon>Fungi</taxon>
        <taxon>Dikarya</taxon>
        <taxon>Ascomycota</taxon>
        <taxon>Pezizomycotina</taxon>
        <taxon>Orbiliomycetes</taxon>
        <taxon>Orbiliales</taxon>
        <taxon>Orbiliaceae</taxon>
        <taxon>Orbilia</taxon>
    </lineage>
</organism>
<gene>
    <name evidence="3" type="ORF">TWF730_002848</name>
</gene>
<evidence type="ECO:0000256" key="2">
    <source>
        <dbReference type="SAM" id="SignalP"/>
    </source>
</evidence>
<dbReference type="EMBL" id="JAVHNS010000013">
    <property type="protein sequence ID" value="KAK6337449.1"/>
    <property type="molecule type" value="Genomic_DNA"/>
</dbReference>
<keyword evidence="1" id="KW-1133">Transmembrane helix</keyword>
<dbReference type="AlphaFoldDB" id="A0AAV9U848"/>
<evidence type="ECO:0008006" key="5">
    <source>
        <dbReference type="Google" id="ProtNLM"/>
    </source>
</evidence>
<keyword evidence="1" id="KW-0812">Transmembrane</keyword>
<sequence length="257" mass="28567">MEFPSMEITWTVSTLMLLPLIHLSFLPSAVGYRGGGLACADSFSSYVSSAESLTSPKSEIFRFRALSFCWLLSGYPFLSRMLETFTPSKIGDGPEGVITMQEWKRVQQLCLEGVNGISRREQSLFTGFGILSWIWVTIFTLVGLVRIYLTRQDPQESKVLDGVTKSTSMSPANGILSITFGNFMRLVLIVVNPLLAGVGMWTIFRLQRYQGDISENTGGESDAADWSFGQIMAVLIYGPVCLELYNLGKTYYRAHCA</sequence>
<comment type="caution">
    <text evidence="3">The sequence shown here is derived from an EMBL/GenBank/DDBJ whole genome shotgun (WGS) entry which is preliminary data.</text>
</comment>
<dbReference type="Proteomes" id="UP001373714">
    <property type="component" value="Unassembled WGS sequence"/>
</dbReference>
<keyword evidence="2" id="KW-0732">Signal</keyword>
<name>A0AAV9U848_9PEZI</name>